<dbReference type="GO" id="GO:0004114">
    <property type="term" value="F:3',5'-cyclic-nucleotide phosphodiesterase activity"/>
    <property type="evidence" value="ECO:0007669"/>
    <property type="project" value="UniProtKB-EC"/>
</dbReference>
<keyword evidence="1" id="KW-0479">Metal-binding</keyword>
<dbReference type="EMBL" id="LT630450">
    <property type="protein sequence ID" value="SFV73205.1"/>
    <property type="molecule type" value="Genomic_DNA"/>
</dbReference>
<reference evidence="7" key="1">
    <citation type="submission" date="2016-10" db="EMBL/GenBank/DDBJ databases">
        <authorList>
            <person name="Wegmann U."/>
        </authorList>
    </citation>
    <scope>NUCLEOTIDE SEQUENCE [LARGE SCALE GENOMIC DNA]</scope>
</reference>
<evidence type="ECO:0000256" key="3">
    <source>
        <dbReference type="ARBA" id="ARBA00023004"/>
    </source>
</evidence>
<dbReference type="Pfam" id="PF00149">
    <property type="entry name" value="Metallophos"/>
    <property type="match status" value="1"/>
</dbReference>
<evidence type="ECO:0000256" key="4">
    <source>
        <dbReference type="ARBA" id="ARBA00025742"/>
    </source>
</evidence>
<dbReference type="InterPro" id="IPR042283">
    <property type="entry name" value="GpdQ_catalytic"/>
</dbReference>
<evidence type="ECO:0000313" key="6">
    <source>
        <dbReference type="EMBL" id="SFV73205.1"/>
    </source>
</evidence>
<dbReference type="KEGG" id="dpg:DESPIGER_1359"/>
<dbReference type="Gene3D" id="3.60.21.40">
    <property type="entry name" value="GpdQ, catalytic alpha/beta sandwich domain"/>
    <property type="match status" value="1"/>
</dbReference>
<dbReference type="PANTHER" id="PTHR42988">
    <property type="entry name" value="PHOSPHOHYDROLASE"/>
    <property type="match status" value="1"/>
</dbReference>
<dbReference type="Gene3D" id="3.30.750.180">
    <property type="entry name" value="GpdQ, beta-strand dimerisation domain"/>
    <property type="match status" value="1"/>
</dbReference>
<keyword evidence="7" id="KW-1185">Reference proteome</keyword>
<comment type="similarity">
    <text evidence="4">Belongs to the cyclic nucleotide phosphodiesterase class-III family.</text>
</comment>
<evidence type="ECO:0000259" key="5">
    <source>
        <dbReference type="Pfam" id="PF00149"/>
    </source>
</evidence>
<dbReference type="GO" id="GO:0046872">
    <property type="term" value="F:metal ion binding"/>
    <property type="evidence" value="ECO:0007669"/>
    <property type="project" value="UniProtKB-KW"/>
</dbReference>
<keyword evidence="2 6" id="KW-0378">Hydrolase</keyword>
<dbReference type="InterPro" id="IPR042281">
    <property type="entry name" value="GpdQ_beta-strand"/>
</dbReference>
<dbReference type="RefSeq" id="WP_072334662.1">
    <property type="nucleotide sequence ID" value="NZ_DBGALU010000027.1"/>
</dbReference>
<sequence>MEILQLSDLHLRGDGKLSFRKVDTPACLRTAAAHLRALTRMPDAIVITGDLADSGDERAYHMIREALGDLPVPIYAVPGNHDRRDRMRAILKGWVPEESPVPPRVCHCVDMGELRLVLLDSMEPGSHSGHCPGAMARWLDACLQEDGSRPALVFMHHPPFITGMGAMDEPFEGADLLRDVLARAPWARLCCGHMHRPIFTSWAKGLALTVPSISMQIDLDLSPGGGDTFRMEMPGYMLHHWDGSHLNSHVCQIPADVDFSGPHPFADSVNPVED</sequence>
<protein>
    <submittedName>
        <fullName evidence="6">3',5'-cyclic-nucleotide phosphodiesterase</fullName>
        <ecNumber evidence="6">3.1.4.17</ecNumber>
    </submittedName>
</protein>
<organism evidence="6 7">
    <name type="scientific">Desulfovibrio piger</name>
    <dbReference type="NCBI Taxonomy" id="901"/>
    <lineage>
        <taxon>Bacteria</taxon>
        <taxon>Pseudomonadati</taxon>
        <taxon>Thermodesulfobacteriota</taxon>
        <taxon>Desulfovibrionia</taxon>
        <taxon>Desulfovibrionales</taxon>
        <taxon>Desulfovibrionaceae</taxon>
        <taxon>Desulfovibrio</taxon>
    </lineage>
</organism>
<accession>A0A1K1LES3</accession>
<dbReference type="AlphaFoldDB" id="A0A1K1LES3"/>
<evidence type="ECO:0000256" key="2">
    <source>
        <dbReference type="ARBA" id="ARBA00022801"/>
    </source>
</evidence>
<dbReference type="SUPFAM" id="SSF56300">
    <property type="entry name" value="Metallo-dependent phosphatases"/>
    <property type="match status" value="1"/>
</dbReference>
<dbReference type="InterPro" id="IPR004843">
    <property type="entry name" value="Calcineurin-like_PHP"/>
</dbReference>
<dbReference type="Proteomes" id="UP000186323">
    <property type="component" value="Chromosome I"/>
</dbReference>
<evidence type="ECO:0000256" key="1">
    <source>
        <dbReference type="ARBA" id="ARBA00022723"/>
    </source>
</evidence>
<feature type="domain" description="Calcineurin-like phosphoesterase" evidence="5">
    <location>
        <begin position="1"/>
        <end position="197"/>
    </location>
</feature>
<name>A0A1K1LES3_9BACT</name>
<evidence type="ECO:0000313" key="7">
    <source>
        <dbReference type="Proteomes" id="UP000186323"/>
    </source>
</evidence>
<proteinExistence type="inferred from homology"/>
<dbReference type="EC" id="3.1.4.17" evidence="6"/>
<dbReference type="OrthoDB" id="9784378at2"/>
<dbReference type="InterPro" id="IPR050884">
    <property type="entry name" value="CNP_phosphodiesterase-III"/>
</dbReference>
<gene>
    <name evidence="6" type="ORF">DESPIGER_1359</name>
</gene>
<dbReference type="CDD" id="cd07402">
    <property type="entry name" value="MPP_GpdQ"/>
    <property type="match status" value="1"/>
</dbReference>
<dbReference type="InterPro" id="IPR029052">
    <property type="entry name" value="Metallo-depent_PP-like"/>
</dbReference>
<dbReference type="InterPro" id="IPR026575">
    <property type="entry name" value="GpdQ/CpdA-like"/>
</dbReference>
<dbReference type="PANTHER" id="PTHR42988:SF2">
    <property type="entry name" value="CYCLIC NUCLEOTIDE PHOSPHODIESTERASE CBUA0032-RELATED"/>
    <property type="match status" value="1"/>
</dbReference>
<keyword evidence="3" id="KW-0408">Iron</keyword>